<reference evidence="2 3" key="1">
    <citation type="submission" date="2018-08" db="EMBL/GenBank/DDBJ databases">
        <title>The first complete genome of Treponema rectale (CHPAT), a commensal spirochete of the bovine rectum.</title>
        <authorList>
            <person name="Staton G.J."/>
            <person name="Clegg S.R."/>
            <person name="Carter S.D."/>
            <person name="Radford A.D."/>
            <person name="Darby A."/>
            <person name="Hall N."/>
            <person name="Birtles R.J."/>
            <person name="Evans N.J."/>
        </authorList>
    </citation>
    <scope>NUCLEOTIDE SEQUENCE [LARGE SCALE GENOMIC DNA]</scope>
    <source>
        <strain evidence="2 3">CHPA</strain>
    </source>
</reference>
<dbReference type="AlphaFoldDB" id="A0A7M1XIJ1"/>
<feature type="transmembrane region" description="Helical" evidence="1">
    <location>
        <begin position="174"/>
        <end position="192"/>
    </location>
</feature>
<evidence type="ECO:0000256" key="1">
    <source>
        <dbReference type="SAM" id="Phobius"/>
    </source>
</evidence>
<feature type="transmembrane region" description="Helical" evidence="1">
    <location>
        <begin position="99"/>
        <end position="116"/>
    </location>
</feature>
<name>A0A7M1XIJ1_9SPIR</name>
<evidence type="ECO:0000313" key="3">
    <source>
        <dbReference type="Proteomes" id="UP000593591"/>
    </source>
</evidence>
<proteinExistence type="predicted"/>
<dbReference type="KEGG" id="trc:DYE49_01810"/>
<feature type="transmembrane region" description="Helical" evidence="1">
    <location>
        <begin position="64"/>
        <end position="87"/>
    </location>
</feature>
<sequence>MNLKKYKDWITPAIMFLVSIVVFIVYINIKVFEIAILIQIILSFMGTLVIPTFNLFSKKIKIPLFLNILIAINLILAMDLGSALRFYDLFLIWDKFCHMYFGFEVAIIFTYIAQLLKIDKINIVGYSVIMMTFVLGCAAVWEMGEFFMDSNFGDDFQNIVRSQELGRLPQSDTIWDIIVAAIGDLIYLAIYLPECYLSDFKIHNALGFHLNQEQK</sequence>
<gene>
    <name evidence="2" type="ORF">DYE49_01810</name>
</gene>
<feature type="transmembrane region" description="Helical" evidence="1">
    <location>
        <begin position="123"/>
        <end position="141"/>
    </location>
</feature>
<keyword evidence="1" id="KW-1133">Transmembrane helix</keyword>
<feature type="transmembrane region" description="Helical" evidence="1">
    <location>
        <begin position="35"/>
        <end position="57"/>
    </location>
</feature>
<dbReference type="InterPro" id="IPR014509">
    <property type="entry name" value="YjdF-like"/>
</dbReference>
<keyword evidence="1" id="KW-0472">Membrane</keyword>
<organism evidence="2 3">
    <name type="scientific">Treponema rectale</name>
    <dbReference type="NCBI Taxonomy" id="744512"/>
    <lineage>
        <taxon>Bacteria</taxon>
        <taxon>Pseudomonadati</taxon>
        <taxon>Spirochaetota</taxon>
        <taxon>Spirochaetia</taxon>
        <taxon>Spirochaetales</taxon>
        <taxon>Treponemataceae</taxon>
        <taxon>Treponema</taxon>
    </lineage>
</organism>
<dbReference type="Pfam" id="PF09997">
    <property type="entry name" value="DUF2238"/>
    <property type="match status" value="1"/>
</dbReference>
<dbReference type="EMBL" id="CP031517">
    <property type="protein sequence ID" value="QOS39253.1"/>
    <property type="molecule type" value="Genomic_DNA"/>
</dbReference>
<keyword evidence="1" id="KW-0812">Transmembrane</keyword>
<evidence type="ECO:0000313" key="2">
    <source>
        <dbReference type="EMBL" id="QOS39253.1"/>
    </source>
</evidence>
<protein>
    <submittedName>
        <fullName evidence="2">Uncharacterized protein</fullName>
    </submittedName>
</protein>
<accession>A0A7M1XIJ1</accession>
<feature type="transmembrane region" description="Helical" evidence="1">
    <location>
        <begin position="9"/>
        <end position="29"/>
    </location>
</feature>
<dbReference type="Proteomes" id="UP000593591">
    <property type="component" value="Chromosome"/>
</dbReference>